<comment type="caution">
    <text evidence="1">The sequence shown here is derived from an EMBL/GenBank/DDBJ whole genome shotgun (WGS) entry which is preliminary data.</text>
</comment>
<dbReference type="EMBL" id="LDZY01000010">
    <property type="protein sequence ID" value="KLU65144.1"/>
    <property type="molecule type" value="Genomic_DNA"/>
</dbReference>
<gene>
    <name evidence="1" type="ORF">DEAC_c31110</name>
</gene>
<accession>A0A0J1FNS3</accession>
<evidence type="ECO:0000313" key="1">
    <source>
        <dbReference type="EMBL" id="KLU65144.1"/>
    </source>
</evidence>
<reference evidence="1 2" key="1">
    <citation type="submission" date="2015-06" db="EMBL/GenBank/DDBJ databases">
        <title>Draft genome of the moderately acidophilic sulfate reducer Candidatus Desulfosporosinus acididurans strain M1.</title>
        <authorList>
            <person name="Poehlein A."/>
            <person name="Petzsch P."/>
            <person name="Johnson B.D."/>
            <person name="Schloemann M."/>
            <person name="Daniel R."/>
            <person name="Muehling M."/>
        </authorList>
    </citation>
    <scope>NUCLEOTIDE SEQUENCE [LARGE SCALE GENOMIC DNA]</scope>
    <source>
        <strain evidence="1 2">M1</strain>
    </source>
</reference>
<proteinExistence type="predicted"/>
<dbReference type="Proteomes" id="UP000036356">
    <property type="component" value="Unassembled WGS sequence"/>
</dbReference>
<protein>
    <submittedName>
        <fullName evidence="1">Uncharacterized protein</fullName>
    </submittedName>
</protein>
<dbReference type="AlphaFoldDB" id="A0A0J1FNS3"/>
<dbReference type="PATRIC" id="fig|476652.3.peg.3270"/>
<sequence length="266" mass="30488">MDYIQFCEKIWRDWHAEKLSIDGDRVLKTLEKKLDYDACPEPYLSFGECDDYNKTLFFLTTNPGQVLEFQKRSNILSGKSFIEPGKGYKEISLDLGTYYETGNHVKPASNESIILRNPKDHISKMKKLANLLGFENFVEIETIPFHSHDLPKNRIPELAEKNPEEAITSIYFKSVREFLSDKNVICVQAAGSDCKLSDWLNWLMKRIIGIEEPKSHILKTLNNKTTVSLILDTADQKLIRGLTLKNGAKGLPESLEKIAYIIKNRC</sequence>
<organism evidence="1 2">
    <name type="scientific">Desulfosporosinus acididurans</name>
    <dbReference type="NCBI Taxonomy" id="476652"/>
    <lineage>
        <taxon>Bacteria</taxon>
        <taxon>Bacillati</taxon>
        <taxon>Bacillota</taxon>
        <taxon>Clostridia</taxon>
        <taxon>Eubacteriales</taxon>
        <taxon>Desulfitobacteriaceae</taxon>
        <taxon>Desulfosporosinus</taxon>
    </lineage>
</organism>
<name>A0A0J1FNS3_9FIRM</name>
<dbReference type="RefSeq" id="WP_152671413.1">
    <property type="nucleotide sequence ID" value="NZ_LDZY01000010.1"/>
</dbReference>
<evidence type="ECO:0000313" key="2">
    <source>
        <dbReference type="Proteomes" id="UP000036356"/>
    </source>
</evidence>
<keyword evidence="2" id="KW-1185">Reference proteome</keyword>